<dbReference type="PANTHER" id="PTHR46224:SF6">
    <property type="entry name" value="ANKYRIN REPEAT FAMILY PROTEIN"/>
    <property type="match status" value="1"/>
</dbReference>
<dbReference type="Pfam" id="PF25575">
    <property type="entry name" value="TPR_BSK1_C"/>
    <property type="match status" value="1"/>
</dbReference>
<evidence type="ECO:0000256" key="1">
    <source>
        <dbReference type="PROSITE-ProRule" id="PRU00023"/>
    </source>
</evidence>
<dbReference type="SMART" id="SM00248">
    <property type="entry name" value="ANK"/>
    <property type="match status" value="10"/>
</dbReference>
<reference evidence="4 5" key="1">
    <citation type="submission" date="2020-09" db="EMBL/GenBank/DDBJ databases">
        <title>De no assembly of potato wild relative species, Solanum commersonii.</title>
        <authorList>
            <person name="Cho K."/>
        </authorList>
    </citation>
    <scope>NUCLEOTIDE SEQUENCE [LARGE SCALE GENOMIC DNA]</scope>
    <source>
        <strain evidence="4">LZ3.2</strain>
        <tissue evidence="4">Leaf</tissue>
    </source>
</reference>
<dbReference type="PROSITE" id="PS50297">
    <property type="entry name" value="ANK_REP_REGION"/>
    <property type="match status" value="6"/>
</dbReference>
<keyword evidence="2" id="KW-0802">TPR repeat</keyword>
<dbReference type="InterPro" id="IPR011990">
    <property type="entry name" value="TPR-like_helical_dom_sf"/>
</dbReference>
<dbReference type="SMART" id="SM00028">
    <property type="entry name" value="TPR"/>
    <property type="match status" value="2"/>
</dbReference>
<feature type="repeat" description="ANK" evidence="1">
    <location>
        <begin position="166"/>
        <end position="198"/>
    </location>
</feature>
<dbReference type="Pfam" id="PF12796">
    <property type="entry name" value="Ank_2"/>
    <property type="match status" value="3"/>
</dbReference>
<feature type="repeat" description="ANK" evidence="1">
    <location>
        <begin position="241"/>
        <end position="273"/>
    </location>
</feature>
<dbReference type="InterPro" id="IPR051616">
    <property type="entry name" value="Cul2-RING_E3_ligase_SR"/>
</dbReference>
<sequence length="768" mass="83885">MEDENQRFSRLLTAHLDKVKQQVKKLMEAACAGDIKLFKSKFSISRIENTIFLLYYGVSVDDCETELAKGLDRGKGLAATVASVKDGKERGALSFAATEGQLKMCKYLVEELKIDVNDRDKEGQTPVLCAAREGHTATVQYLIEKGHIELVKLLLSKGVDVDLQSDAGTPLMWAAGLGQEDAVKVLLEHHANAGANVNVKTGEATRYGETTPLLIAAHNGNAEIVNCLLQAGADPNAADEDGNKPIHVAATRGNRAAVEALLAVTPQIQSVPEWSVDGVIEFMQSDYRRKQESTEAGEEANYGANLRCLLTRLEAEFKGLKQERIIPKKDLPEVTPEAKKKAAAAKAKGDEAFKRNDFPRAINAYAQAINFDPTDGTLFSNRSLCWLRLGQGESALVDAKACRELRPDWAKGCYRHGAALRLLQACPSLPGVKFCKLRFKDAANAFYEGIQIDPENKELVTAFRIIALDHDGKGLAATVANVKDAKKRGSLHFAAGEGKIDLCKYLMEDLKIDVNEKDKEGETAVLNAARHGHTATVQYLIYKGADPAILSTSGAALHNAARNGHIELVELFLLMGVDIDLKSDVGTSLMWAVDHSQEDVVKVLLERHANFNQVGDDNISPLQAAVAADSFPCMELLVKAGANVNVKAGEGMWCGEITPLLVKVMQKVLNAYYKLELILISLIRNFQGIFLLSIVGKMIPNKSLLISERSHGKKMVTSQYILQLEVIVGSLLKLYWPVAFYIMVLARSVTISFPSLLQTSASFSLSKL</sequence>
<evidence type="ECO:0000313" key="5">
    <source>
        <dbReference type="Proteomes" id="UP000824120"/>
    </source>
</evidence>
<organism evidence="4 5">
    <name type="scientific">Solanum commersonii</name>
    <name type="common">Commerson's wild potato</name>
    <name type="synonym">Commerson's nightshade</name>
    <dbReference type="NCBI Taxonomy" id="4109"/>
    <lineage>
        <taxon>Eukaryota</taxon>
        <taxon>Viridiplantae</taxon>
        <taxon>Streptophyta</taxon>
        <taxon>Embryophyta</taxon>
        <taxon>Tracheophyta</taxon>
        <taxon>Spermatophyta</taxon>
        <taxon>Magnoliopsida</taxon>
        <taxon>eudicotyledons</taxon>
        <taxon>Gunneridae</taxon>
        <taxon>Pentapetalae</taxon>
        <taxon>asterids</taxon>
        <taxon>lamiids</taxon>
        <taxon>Solanales</taxon>
        <taxon>Solanaceae</taxon>
        <taxon>Solanoideae</taxon>
        <taxon>Solaneae</taxon>
        <taxon>Solanum</taxon>
    </lineage>
</organism>
<proteinExistence type="predicted"/>
<feature type="domain" description="Serine/threonine-protein kinase BSK1-like TPR repeats" evidence="3">
    <location>
        <begin position="339"/>
        <end position="414"/>
    </location>
</feature>
<dbReference type="Gene3D" id="1.25.40.10">
    <property type="entry name" value="Tetratricopeptide repeat domain"/>
    <property type="match status" value="1"/>
</dbReference>
<dbReference type="Proteomes" id="UP000824120">
    <property type="component" value="Chromosome 2"/>
</dbReference>
<feature type="repeat" description="ANK" evidence="1">
    <location>
        <begin position="122"/>
        <end position="166"/>
    </location>
</feature>
<evidence type="ECO:0000313" key="4">
    <source>
        <dbReference type="EMBL" id="KAG5626379.1"/>
    </source>
</evidence>
<accession>A0A9J6AQ42</accession>
<keyword evidence="1" id="KW-0040">ANK repeat</keyword>
<feature type="repeat" description="TPR" evidence="2">
    <location>
        <begin position="342"/>
        <end position="375"/>
    </location>
</feature>
<dbReference type="OrthoDB" id="412869at2759"/>
<dbReference type="SUPFAM" id="SSF48403">
    <property type="entry name" value="Ankyrin repeat"/>
    <property type="match status" value="2"/>
</dbReference>
<keyword evidence="5" id="KW-1185">Reference proteome</keyword>
<dbReference type="InterPro" id="IPR058209">
    <property type="entry name" value="TPR_BSK1_C"/>
</dbReference>
<feature type="repeat" description="ANK" evidence="1">
    <location>
        <begin position="208"/>
        <end position="240"/>
    </location>
</feature>
<dbReference type="EMBL" id="JACXVP010000002">
    <property type="protein sequence ID" value="KAG5626379.1"/>
    <property type="molecule type" value="Genomic_DNA"/>
</dbReference>
<name>A0A9J6AQ42_SOLCO</name>
<protein>
    <recommendedName>
        <fullName evidence="3">Serine/threonine-protein kinase BSK1-like TPR repeats domain-containing protein</fullName>
    </recommendedName>
</protein>
<gene>
    <name evidence="4" type="ORF">H5410_011597</name>
</gene>
<feature type="repeat" description="ANK" evidence="1">
    <location>
        <begin position="617"/>
        <end position="649"/>
    </location>
</feature>
<dbReference type="PANTHER" id="PTHR46224">
    <property type="entry name" value="ANKYRIN REPEAT FAMILY PROTEIN"/>
    <property type="match status" value="1"/>
</dbReference>
<comment type="caution">
    <text evidence="4">The sequence shown here is derived from an EMBL/GenBank/DDBJ whole genome shotgun (WGS) entry which is preliminary data.</text>
</comment>
<dbReference type="PROSITE" id="PS50005">
    <property type="entry name" value="TPR"/>
    <property type="match status" value="1"/>
</dbReference>
<dbReference type="Pfam" id="PF13637">
    <property type="entry name" value="Ank_4"/>
    <property type="match status" value="2"/>
</dbReference>
<feature type="repeat" description="ANK" evidence="1">
    <location>
        <begin position="552"/>
        <end position="584"/>
    </location>
</feature>
<evidence type="ECO:0000259" key="3">
    <source>
        <dbReference type="Pfam" id="PF25575"/>
    </source>
</evidence>
<dbReference type="InterPro" id="IPR019734">
    <property type="entry name" value="TPR_rpt"/>
</dbReference>
<feature type="repeat" description="ANK" evidence="1">
    <location>
        <begin position="520"/>
        <end position="552"/>
    </location>
</feature>
<dbReference type="InterPro" id="IPR002110">
    <property type="entry name" value="Ankyrin_rpt"/>
</dbReference>
<dbReference type="PROSITE" id="PS50088">
    <property type="entry name" value="ANK_REPEAT"/>
    <property type="match status" value="7"/>
</dbReference>
<dbReference type="Gene3D" id="1.25.40.20">
    <property type="entry name" value="Ankyrin repeat-containing domain"/>
    <property type="match status" value="4"/>
</dbReference>
<dbReference type="AlphaFoldDB" id="A0A9J6AQ42"/>
<evidence type="ECO:0000256" key="2">
    <source>
        <dbReference type="PROSITE-ProRule" id="PRU00339"/>
    </source>
</evidence>
<dbReference type="SUPFAM" id="SSF48452">
    <property type="entry name" value="TPR-like"/>
    <property type="match status" value="1"/>
</dbReference>
<dbReference type="InterPro" id="IPR036770">
    <property type="entry name" value="Ankyrin_rpt-contain_sf"/>
</dbReference>